<evidence type="ECO:0000313" key="2">
    <source>
        <dbReference type="EMBL" id="KAJ3054652.1"/>
    </source>
</evidence>
<name>A0AAD5SHS3_9FUNG</name>
<keyword evidence="1" id="KW-0472">Membrane</keyword>
<protein>
    <submittedName>
        <fullName evidence="2">Uncharacterized protein</fullName>
    </submittedName>
</protein>
<evidence type="ECO:0000313" key="3">
    <source>
        <dbReference type="Proteomes" id="UP001212841"/>
    </source>
</evidence>
<keyword evidence="1" id="KW-1133">Transmembrane helix</keyword>
<proteinExistence type="predicted"/>
<feature type="transmembrane region" description="Helical" evidence="1">
    <location>
        <begin position="32"/>
        <end position="49"/>
    </location>
</feature>
<evidence type="ECO:0000256" key="1">
    <source>
        <dbReference type="SAM" id="Phobius"/>
    </source>
</evidence>
<keyword evidence="1" id="KW-0812">Transmembrane</keyword>
<accession>A0AAD5SHS3</accession>
<comment type="caution">
    <text evidence="2">The sequence shown here is derived from an EMBL/GenBank/DDBJ whole genome shotgun (WGS) entry which is preliminary data.</text>
</comment>
<dbReference type="EMBL" id="JADGJD010000123">
    <property type="protein sequence ID" value="KAJ3054652.1"/>
    <property type="molecule type" value="Genomic_DNA"/>
</dbReference>
<gene>
    <name evidence="2" type="ORF">HK097_001208</name>
</gene>
<dbReference type="Proteomes" id="UP001212841">
    <property type="component" value="Unassembled WGS sequence"/>
</dbReference>
<feature type="transmembrane region" description="Helical" evidence="1">
    <location>
        <begin position="69"/>
        <end position="88"/>
    </location>
</feature>
<organism evidence="2 3">
    <name type="scientific">Rhizophlyctis rosea</name>
    <dbReference type="NCBI Taxonomy" id="64517"/>
    <lineage>
        <taxon>Eukaryota</taxon>
        <taxon>Fungi</taxon>
        <taxon>Fungi incertae sedis</taxon>
        <taxon>Chytridiomycota</taxon>
        <taxon>Chytridiomycota incertae sedis</taxon>
        <taxon>Chytridiomycetes</taxon>
        <taxon>Rhizophlyctidales</taxon>
        <taxon>Rhizophlyctidaceae</taxon>
        <taxon>Rhizophlyctis</taxon>
    </lineage>
</organism>
<reference evidence="2" key="1">
    <citation type="submission" date="2020-05" db="EMBL/GenBank/DDBJ databases">
        <title>Phylogenomic resolution of chytrid fungi.</title>
        <authorList>
            <person name="Stajich J.E."/>
            <person name="Amses K."/>
            <person name="Simmons R."/>
            <person name="Seto K."/>
            <person name="Myers J."/>
            <person name="Bonds A."/>
            <person name="Quandt C.A."/>
            <person name="Barry K."/>
            <person name="Liu P."/>
            <person name="Grigoriev I."/>
            <person name="Longcore J.E."/>
            <person name="James T.Y."/>
        </authorList>
    </citation>
    <scope>NUCLEOTIDE SEQUENCE</scope>
    <source>
        <strain evidence="2">JEL0318</strain>
    </source>
</reference>
<keyword evidence="3" id="KW-1185">Reference proteome</keyword>
<dbReference type="AlphaFoldDB" id="A0AAD5SHS3"/>
<sequence>MVYARLPFQTIGEPYRAPAAPKPKFFDPKNPYGAVSFAFGMLIVLSSSSESGDNWKGYGPLPFNTKGRGFVIKFILISALGLGLPFINTEYRLMGARKAAREARESA</sequence>